<evidence type="ECO:0008006" key="5">
    <source>
        <dbReference type="Google" id="ProtNLM"/>
    </source>
</evidence>
<dbReference type="AlphaFoldDB" id="C0ZLF6"/>
<feature type="compositionally biased region" description="Basic and acidic residues" evidence="1">
    <location>
        <begin position="167"/>
        <end position="177"/>
    </location>
</feature>
<organism evidence="3 4">
    <name type="scientific">Rhodococcus erythropolis (strain PR4 / NBRC 100887)</name>
    <dbReference type="NCBI Taxonomy" id="234621"/>
    <lineage>
        <taxon>Bacteria</taxon>
        <taxon>Bacillati</taxon>
        <taxon>Actinomycetota</taxon>
        <taxon>Actinomycetes</taxon>
        <taxon>Mycobacteriales</taxon>
        <taxon>Nocardiaceae</taxon>
        <taxon>Rhodococcus</taxon>
        <taxon>Rhodococcus erythropolis group</taxon>
    </lineage>
</organism>
<reference evidence="4" key="1">
    <citation type="submission" date="2005-03" db="EMBL/GenBank/DDBJ databases">
        <title>Comparison of the complete genome sequences of Rhodococcus erythropolis PR4 and Rhodococcus opacus B4.</title>
        <authorList>
            <person name="Takarada H."/>
            <person name="Sekine M."/>
            <person name="Hosoyama A."/>
            <person name="Yamada R."/>
            <person name="Fujisawa T."/>
            <person name="Omata S."/>
            <person name="Shimizu A."/>
            <person name="Tsukatani N."/>
            <person name="Tanikawa S."/>
            <person name="Fujita N."/>
            <person name="Harayama S."/>
        </authorList>
    </citation>
    <scope>NUCLEOTIDE SEQUENCE [LARGE SCALE GENOMIC DNA]</scope>
    <source>
        <strain evidence="4">PR4 / NBRC 100887</strain>
    </source>
</reference>
<feature type="transmembrane region" description="Helical" evidence="2">
    <location>
        <begin position="134"/>
        <end position="151"/>
    </location>
</feature>
<name>C0ZLF6_RHOE4</name>
<gene>
    <name evidence="3" type="ordered locus">RER_00160</name>
</gene>
<dbReference type="KEGG" id="rer:RER_00160"/>
<accession>C0ZLF6</accession>
<dbReference type="eggNOG" id="ENOG5032H34">
    <property type="taxonomic scope" value="Bacteria"/>
</dbReference>
<evidence type="ECO:0000256" key="1">
    <source>
        <dbReference type="SAM" id="MobiDB-lite"/>
    </source>
</evidence>
<proteinExistence type="predicted"/>
<evidence type="ECO:0000313" key="4">
    <source>
        <dbReference type="Proteomes" id="UP000002204"/>
    </source>
</evidence>
<keyword evidence="2" id="KW-0472">Membrane</keyword>
<protein>
    <recommendedName>
        <fullName evidence="5">Cell wall synthesis protein CwsA</fullName>
    </recommendedName>
</protein>
<evidence type="ECO:0000256" key="2">
    <source>
        <dbReference type="SAM" id="Phobius"/>
    </source>
</evidence>
<dbReference type="EMBL" id="AP008957">
    <property type="protein sequence ID" value="BAH30724.1"/>
    <property type="molecule type" value="Genomic_DNA"/>
</dbReference>
<reference evidence="3 4" key="2">
    <citation type="journal article" date="2006" name="Environ. Microbiol.">
        <title>Sequence analysis of three plasmids harboured in Rhodococcus erythropolis strain PR4.</title>
        <authorList>
            <person name="Sekine M."/>
            <person name="Tanikawa S."/>
            <person name="Omata S."/>
            <person name="Saito M."/>
            <person name="Fujisawa T."/>
            <person name="Tsukatani N."/>
            <person name="Tajima T."/>
            <person name="Sekigawa T."/>
            <person name="Kosugi H."/>
            <person name="Matsuo Y."/>
            <person name="Nishiko R."/>
            <person name="Imamura K."/>
            <person name="Ito M."/>
            <person name="Narita H."/>
            <person name="Tago S."/>
            <person name="Fujita N."/>
            <person name="Harayama S."/>
        </authorList>
    </citation>
    <scope>NUCLEOTIDE SEQUENCE [LARGE SCALE GENOMIC DNA]</scope>
    <source>
        <strain evidence="4">PR4 / NBRC 100887</strain>
    </source>
</reference>
<feature type="region of interest" description="Disordered" evidence="1">
    <location>
        <begin position="155"/>
        <end position="177"/>
    </location>
</feature>
<keyword evidence="2" id="KW-0812">Transmembrane</keyword>
<dbReference type="HOGENOM" id="CLU_1502346_0_0_11"/>
<keyword evidence="2" id="KW-1133">Transmembrane helix</keyword>
<evidence type="ECO:0000313" key="3">
    <source>
        <dbReference type="EMBL" id="BAH30724.1"/>
    </source>
</evidence>
<dbReference type="Proteomes" id="UP000002204">
    <property type="component" value="Chromosome"/>
</dbReference>
<sequence>MPLPTFSRMPPRKTLPVPASLLWHSEVMTRVTESLSTQLPDTFDHARARVEDTFDETAAYLEETAARIKESEAADNARRIAAVVATSVARGAGQVGLFLGRQGKVLAKKGVERAKAIPTKSAERTEKPRGRKRVAVFVIAGVAVIGGAVFFKSRRREHPPVASAPPRLEENSAEKTA</sequence>